<reference evidence="1 2" key="1">
    <citation type="submission" date="2018-05" db="EMBL/GenBank/DDBJ databases">
        <title>Genomic Encyclopedia of Type Strains, Phase III (KMG-III): the genomes of soil and plant-associated and newly described type strains.</title>
        <authorList>
            <person name="Whitman W."/>
        </authorList>
    </citation>
    <scope>NUCLEOTIDE SEQUENCE [LARGE SCALE GENOMIC DNA]</scope>
    <source>
        <strain evidence="1 2">CECT 5696</strain>
    </source>
</reference>
<dbReference type="AlphaFoldDB" id="A0A2V2YVL7"/>
<protein>
    <submittedName>
        <fullName evidence="1">Uncharacterized protein</fullName>
    </submittedName>
</protein>
<keyword evidence="2" id="KW-1185">Reference proteome</keyword>
<proteinExistence type="predicted"/>
<organism evidence="1 2">
    <name type="scientific">Paenibacillus cellulosilyticus</name>
    <dbReference type="NCBI Taxonomy" id="375489"/>
    <lineage>
        <taxon>Bacteria</taxon>
        <taxon>Bacillati</taxon>
        <taxon>Bacillota</taxon>
        <taxon>Bacilli</taxon>
        <taxon>Bacillales</taxon>
        <taxon>Paenibacillaceae</taxon>
        <taxon>Paenibacillus</taxon>
    </lineage>
</organism>
<sequence>MNFASRDLKRNLSYDHEQMISAYAHEGLDRILKHNNVVIRARSLTLTFEQTEPTLDGYRLASGEELNWWACVSNEIPKDKCVLCSDGIFIWRVVGECSSEGYSISGIGYVKI</sequence>
<name>A0A2V2YVL7_9BACL</name>
<dbReference type="EMBL" id="QGTQ01000009">
    <property type="protein sequence ID" value="PWW02510.1"/>
    <property type="molecule type" value="Genomic_DNA"/>
</dbReference>
<evidence type="ECO:0000313" key="1">
    <source>
        <dbReference type="EMBL" id="PWW02510.1"/>
    </source>
</evidence>
<gene>
    <name evidence="1" type="ORF">DFQ01_109135</name>
</gene>
<dbReference type="RefSeq" id="WP_110044543.1">
    <property type="nucleotide sequence ID" value="NZ_CP054613.1"/>
</dbReference>
<evidence type="ECO:0000313" key="2">
    <source>
        <dbReference type="Proteomes" id="UP000246635"/>
    </source>
</evidence>
<dbReference type="Proteomes" id="UP000246635">
    <property type="component" value="Unassembled WGS sequence"/>
</dbReference>
<dbReference type="OrthoDB" id="2664520at2"/>
<accession>A0A2V2YVL7</accession>
<comment type="caution">
    <text evidence="1">The sequence shown here is derived from an EMBL/GenBank/DDBJ whole genome shotgun (WGS) entry which is preliminary data.</text>
</comment>